<keyword evidence="6 7" id="KW-0472">Membrane</keyword>
<dbReference type="InterPro" id="IPR036259">
    <property type="entry name" value="MFS_trans_sf"/>
</dbReference>
<comment type="caution">
    <text evidence="8">The sequence shown here is derived from an EMBL/GenBank/DDBJ whole genome shotgun (WGS) entry which is preliminary data.</text>
</comment>
<feature type="transmembrane region" description="Helical" evidence="7">
    <location>
        <begin position="237"/>
        <end position="259"/>
    </location>
</feature>
<feature type="transmembrane region" description="Helical" evidence="7">
    <location>
        <begin position="94"/>
        <end position="115"/>
    </location>
</feature>
<evidence type="ECO:0000256" key="7">
    <source>
        <dbReference type="SAM" id="Phobius"/>
    </source>
</evidence>
<evidence type="ECO:0000256" key="1">
    <source>
        <dbReference type="ARBA" id="ARBA00004429"/>
    </source>
</evidence>
<evidence type="ECO:0000256" key="4">
    <source>
        <dbReference type="ARBA" id="ARBA00022692"/>
    </source>
</evidence>
<name>A0A917SIT8_9ACTN</name>
<feature type="transmembrane region" description="Helical" evidence="7">
    <location>
        <begin position="31"/>
        <end position="50"/>
    </location>
</feature>
<feature type="transmembrane region" description="Helical" evidence="7">
    <location>
        <begin position="62"/>
        <end position="82"/>
    </location>
</feature>
<dbReference type="GO" id="GO:0005886">
    <property type="term" value="C:plasma membrane"/>
    <property type="evidence" value="ECO:0007669"/>
    <property type="project" value="UniProtKB-SubCell"/>
</dbReference>
<keyword evidence="9" id="KW-1185">Reference proteome</keyword>
<gene>
    <name evidence="8" type="ORF">GCM10011575_44400</name>
</gene>
<keyword evidence="4 7" id="KW-0812">Transmembrane</keyword>
<reference evidence="8" key="1">
    <citation type="journal article" date="2014" name="Int. J. Syst. Evol. Microbiol.">
        <title>Complete genome sequence of Corynebacterium casei LMG S-19264T (=DSM 44701T), isolated from a smear-ripened cheese.</title>
        <authorList>
            <consortium name="US DOE Joint Genome Institute (JGI-PGF)"/>
            <person name="Walter F."/>
            <person name="Albersmeier A."/>
            <person name="Kalinowski J."/>
            <person name="Ruckert C."/>
        </authorList>
    </citation>
    <scope>NUCLEOTIDE SEQUENCE</scope>
    <source>
        <strain evidence="8">CGMCC 4.7306</strain>
    </source>
</reference>
<evidence type="ECO:0000256" key="3">
    <source>
        <dbReference type="ARBA" id="ARBA00022475"/>
    </source>
</evidence>
<keyword evidence="3" id="KW-1003">Cell membrane</keyword>
<dbReference type="SUPFAM" id="SSF103473">
    <property type="entry name" value="MFS general substrate transporter"/>
    <property type="match status" value="1"/>
</dbReference>
<keyword evidence="5 7" id="KW-1133">Transmembrane helix</keyword>
<reference evidence="8" key="2">
    <citation type="submission" date="2020-09" db="EMBL/GenBank/DDBJ databases">
        <authorList>
            <person name="Sun Q."/>
            <person name="Zhou Y."/>
        </authorList>
    </citation>
    <scope>NUCLEOTIDE SEQUENCE</scope>
    <source>
        <strain evidence="8">CGMCC 4.7306</strain>
    </source>
</reference>
<feature type="transmembrane region" description="Helical" evidence="7">
    <location>
        <begin position="158"/>
        <end position="180"/>
    </location>
</feature>
<accession>A0A917SIT8</accession>
<sequence length="434" mass="46539">MIEERPRRRWWRRLWDARLDLSPLWTRDFRLLFIAATAGYLGSMIGYVAIPFQLFRITGSNLAVGVVGGVELVPLIVFGLWGGALADRFDRRTIMVLSGAANAVLAAALLVNALLDHPQVWLIYLVAALLSMSSSLQRPSQDALVPRTVGHDQLTAAVAAWSLAWQLGSLVGPAIGGVLIARYGVAIGYGLWVTSALVTVVLLVRLGPYPPTERTTGSALRSIGVGLRYAAGRRDLLGTYIVDLVGMFMAMPTVLFPAFGLQVFGHPELVGLLYASEGLGSALATITSGWMARIHHHGRAITLAAICWGAAIGLAGLAPWYWLAFAMLVLAGGFDQISGTFRMVLWNQTIPDELRGRLAGIEMLSYSVGPLGGQLRAGIVADLVGVRAAIASGGALCILGVSVTTAAIRGFWTYDNRTDPHAVRERERRATSNG</sequence>
<evidence type="ECO:0000313" key="9">
    <source>
        <dbReference type="Proteomes" id="UP000613840"/>
    </source>
</evidence>
<dbReference type="AlphaFoldDB" id="A0A917SIT8"/>
<feature type="transmembrane region" description="Helical" evidence="7">
    <location>
        <begin position="303"/>
        <end position="323"/>
    </location>
</feature>
<dbReference type="InterPro" id="IPR001958">
    <property type="entry name" value="Tet-R_TetA/multi-R_MdtG-like"/>
</dbReference>
<feature type="transmembrane region" description="Helical" evidence="7">
    <location>
        <begin position="388"/>
        <end position="408"/>
    </location>
</feature>
<dbReference type="PANTHER" id="PTHR23513">
    <property type="entry name" value="INTEGRAL MEMBRANE EFFLUX PROTEIN-RELATED"/>
    <property type="match status" value="1"/>
</dbReference>
<evidence type="ECO:0000256" key="2">
    <source>
        <dbReference type="ARBA" id="ARBA00022448"/>
    </source>
</evidence>
<dbReference type="PRINTS" id="PR01035">
    <property type="entry name" value="TCRTETA"/>
</dbReference>
<dbReference type="CDD" id="cd06173">
    <property type="entry name" value="MFS_MefA_like"/>
    <property type="match status" value="1"/>
</dbReference>
<dbReference type="GO" id="GO:0022857">
    <property type="term" value="F:transmembrane transporter activity"/>
    <property type="evidence" value="ECO:0007669"/>
    <property type="project" value="InterPro"/>
</dbReference>
<feature type="transmembrane region" description="Helical" evidence="7">
    <location>
        <begin position="121"/>
        <end position="137"/>
    </location>
</feature>
<feature type="transmembrane region" description="Helical" evidence="7">
    <location>
        <begin position="271"/>
        <end position="291"/>
    </location>
</feature>
<evidence type="ECO:0000256" key="5">
    <source>
        <dbReference type="ARBA" id="ARBA00022989"/>
    </source>
</evidence>
<dbReference type="Proteomes" id="UP000613840">
    <property type="component" value="Unassembled WGS sequence"/>
</dbReference>
<evidence type="ECO:0000313" key="8">
    <source>
        <dbReference type="EMBL" id="GGL81216.1"/>
    </source>
</evidence>
<dbReference type="Gene3D" id="1.20.1250.20">
    <property type="entry name" value="MFS general substrate transporter like domains"/>
    <property type="match status" value="1"/>
</dbReference>
<dbReference type="Pfam" id="PF05977">
    <property type="entry name" value="MFS_3"/>
    <property type="match status" value="1"/>
</dbReference>
<dbReference type="RefSeq" id="WP_229670519.1">
    <property type="nucleotide sequence ID" value="NZ_BMMZ01000016.1"/>
</dbReference>
<evidence type="ECO:0000256" key="6">
    <source>
        <dbReference type="ARBA" id="ARBA00023136"/>
    </source>
</evidence>
<keyword evidence="2" id="KW-0813">Transport</keyword>
<dbReference type="EMBL" id="BMMZ01000016">
    <property type="protein sequence ID" value="GGL81216.1"/>
    <property type="molecule type" value="Genomic_DNA"/>
</dbReference>
<feature type="transmembrane region" description="Helical" evidence="7">
    <location>
        <begin position="186"/>
        <end position="204"/>
    </location>
</feature>
<dbReference type="PANTHER" id="PTHR23513:SF9">
    <property type="entry name" value="ENTEROBACTIN EXPORTER ENTS"/>
    <property type="match status" value="1"/>
</dbReference>
<proteinExistence type="predicted"/>
<comment type="subcellular location">
    <subcellularLocation>
        <location evidence="1">Cell inner membrane</location>
        <topology evidence="1">Multi-pass membrane protein</topology>
    </subcellularLocation>
</comment>
<protein>
    <submittedName>
        <fullName evidence="8">MFS transporter</fullName>
    </submittedName>
</protein>
<dbReference type="InterPro" id="IPR010290">
    <property type="entry name" value="TM_effector"/>
</dbReference>
<organism evidence="8 9">
    <name type="scientific">Microlunatus endophyticus</name>
    <dbReference type="NCBI Taxonomy" id="1716077"/>
    <lineage>
        <taxon>Bacteria</taxon>
        <taxon>Bacillati</taxon>
        <taxon>Actinomycetota</taxon>
        <taxon>Actinomycetes</taxon>
        <taxon>Propionibacteriales</taxon>
        <taxon>Propionibacteriaceae</taxon>
        <taxon>Microlunatus</taxon>
    </lineage>
</organism>